<sequence>MRRRELLGFGAGLLGAGLAARWAFARGEPPAGTFEIRYSDAEWKRRLTGRQYYILRESGTERPGTSPLLKEKRKGVFACAGCALPLYRSADKYDSGTGWPSFTRPLKDAVGTARDVTLGMVRTEVHCRRCGGHLGHVFNDGPPPTGKRHCINGDALDFVPAGSA</sequence>
<evidence type="ECO:0000256" key="1">
    <source>
        <dbReference type="ARBA" id="ARBA00012499"/>
    </source>
</evidence>
<dbReference type="InterPro" id="IPR028427">
    <property type="entry name" value="Met_Sox_Rdtase_MsrB"/>
</dbReference>
<dbReference type="RefSeq" id="WP_184066913.1">
    <property type="nucleotide sequence ID" value="NZ_JACHNZ010000012.1"/>
</dbReference>
<gene>
    <name evidence="5" type="ORF">GGQ98_001335</name>
</gene>
<dbReference type="PROSITE" id="PS51790">
    <property type="entry name" value="MSRB"/>
    <property type="match status" value="1"/>
</dbReference>
<dbReference type="EMBL" id="JACHNZ010000012">
    <property type="protein sequence ID" value="MBB4631721.1"/>
    <property type="molecule type" value="Genomic_DNA"/>
</dbReference>
<dbReference type="SUPFAM" id="SSF51316">
    <property type="entry name" value="Mss4-like"/>
    <property type="match status" value="1"/>
</dbReference>
<comment type="catalytic activity">
    <reaction evidence="3">
        <text>L-methionyl-[protein] + [thioredoxin]-disulfide + H2O = L-methionyl-(R)-S-oxide-[protein] + [thioredoxin]-dithiol</text>
        <dbReference type="Rhea" id="RHEA:24164"/>
        <dbReference type="Rhea" id="RHEA-COMP:10698"/>
        <dbReference type="Rhea" id="RHEA-COMP:10700"/>
        <dbReference type="Rhea" id="RHEA-COMP:12313"/>
        <dbReference type="Rhea" id="RHEA-COMP:12314"/>
        <dbReference type="ChEBI" id="CHEBI:15377"/>
        <dbReference type="ChEBI" id="CHEBI:16044"/>
        <dbReference type="ChEBI" id="CHEBI:29950"/>
        <dbReference type="ChEBI" id="CHEBI:45764"/>
        <dbReference type="ChEBI" id="CHEBI:50058"/>
        <dbReference type="EC" id="1.8.4.12"/>
    </reaction>
</comment>
<dbReference type="GO" id="GO:0030091">
    <property type="term" value="P:protein repair"/>
    <property type="evidence" value="ECO:0007669"/>
    <property type="project" value="InterPro"/>
</dbReference>
<keyword evidence="6" id="KW-1185">Reference proteome</keyword>
<keyword evidence="2 5" id="KW-0560">Oxidoreductase</keyword>
<name>A0A7W7B0D3_9SPHN</name>
<evidence type="ECO:0000259" key="4">
    <source>
        <dbReference type="PROSITE" id="PS51790"/>
    </source>
</evidence>
<dbReference type="GO" id="GO:0006979">
    <property type="term" value="P:response to oxidative stress"/>
    <property type="evidence" value="ECO:0007669"/>
    <property type="project" value="InterPro"/>
</dbReference>
<dbReference type="Proteomes" id="UP000566324">
    <property type="component" value="Unassembled WGS sequence"/>
</dbReference>
<organism evidence="5 6">
    <name type="scientific">Sphingosinicella soli</name>
    <dbReference type="NCBI Taxonomy" id="333708"/>
    <lineage>
        <taxon>Bacteria</taxon>
        <taxon>Pseudomonadati</taxon>
        <taxon>Pseudomonadota</taxon>
        <taxon>Alphaproteobacteria</taxon>
        <taxon>Sphingomonadales</taxon>
        <taxon>Sphingosinicellaceae</taxon>
        <taxon>Sphingosinicella</taxon>
    </lineage>
</organism>
<protein>
    <recommendedName>
        <fullName evidence="1">peptide-methionine (R)-S-oxide reductase</fullName>
        <ecNumber evidence="1">1.8.4.12</ecNumber>
    </recommendedName>
</protein>
<accession>A0A7W7B0D3</accession>
<dbReference type="InterPro" id="IPR002579">
    <property type="entry name" value="Met_Sox_Rdtase_MsrB_dom"/>
</dbReference>
<evidence type="ECO:0000256" key="2">
    <source>
        <dbReference type="ARBA" id="ARBA00023002"/>
    </source>
</evidence>
<evidence type="ECO:0000313" key="6">
    <source>
        <dbReference type="Proteomes" id="UP000566324"/>
    </source>
</evidence>
<dbReference type="NCBIfam" id="TIGR00357">
    <property type="entry name" value="peptide-methionine (R)-S-oxide reductase MsrB"/>
    <property type="match status" value="1"/>
</dbReference>
<proteinExistence type="predicted"/>
<dbReference type="GO" id="GO:0033743">
    <property type="term" value="F:peptide-methionine (R)-S-oxide reductase activity"/>
    <property type="evidence" value="ECO:0007669"/>
    <property type="project" value="UniProtKB-EC"/>
</dbReference>
<dbReference type="PANTHER" id="PTHR10173:SF57">
    <property type="entry name" value="PEPTIDE-METHIONINE (R)-S-OXIDE REDUCTASE"/>
    <property type="match status" value="1"/>
</dbReference>
<comment type="caution">
    <text evidence="5">The sequence shown here is derived from an EMBL/GenBank/DDBJ whole genome shotgun (WGS) entry which is preliminary data.</text>
</comment>
<dbReference type="InterPro" id="IPR011057">
    <property type="entry name" value="Mss4-like_sf"/>
</dbReference>
<dbReference type="GO" id="GO:0005737">
    <property type="term" value="C:cytoplasm"/>
    <property type="evidence" value="ECO:0007669"/>
    <property type="project" value="TreeGrafter"/>
</dbReference>
<dbReference type="PANTHER" id="PTHR10173">
    <property type="entry name" value="METHIONINE SULFOXIDE REDUCTASE"/>
    <property type="match status" value="1"/>
</dbReference>
<dbReference type="Gene3D" id="2.170.150.20">
    <property type="entry name" value="Peptide methionine sulfoxide reductase"/>
    <property type="match status" value="1"/>
</dbReference>
<evidence type="ECO:0000313" key="5">
    <source>
        <dbReference type="EMBL" id="MBB4631721.1"/>
    </source>
</evidence>
<evidence type="ECO:0000256" key="3">
    <source>
        <dbReference type="ARBA" id="ARBA00048488"/>
    </source>
</evidence>
<reference evidence="5 6" key="1">
    <citation type="submission" date="2020-08" db="EMBL/GenBank/DDBJ databases">
        <title>Genomic Encyclopedia of Type Strains, Phase IV (KMG-IV): sequencing the most valuable type-strain genomes for metagenomic binning, comparative biology and taxonomic classification.</title>
        <authorList>
            <person name="Goeker M."/>
        </authorList>
    </citation>
    <scope>NUCLEOTIDE SEQUENCE [LARGE SCALE GENOMIC DNA]</scope>
    <source>
        <strain evidence="5 6">DSM 17328</strain>
    </source>
</reference>
<dbReference type="EC" id="1.8.4.12" evidence="1"/>
<dbReference type="AlphaFoldDB" id="A0A7W7B0D3"/>
<feature type="domain" description="MsrB" evidence="4">
    <location>
        <begin position="40"/>
        <end position="161"/>
    </location>
</feature>
<dbReference type="Pfam" id="PF01641">
    <property type="entry name" value="SelR"/>
    <property type="match status" value="1"/>
</dbReference>